<comment type="caution">
    <text evidence="1">The sequence shown here is derived from an EMBL/GenBank/DDBJ whole genome shotgun (WGS) entry which is preliminary data.</text>
</comment>
<evidence type="ECO:0000313" key="1">
    <source>
        <dbReference type="EMBL" id="KNZ52764.1"/>
    </source>
</evidence>
<dbReference type="AlphaFoldDB" id="A0A0L6UW86"/>
<dbReference type="Proteomes" id="UP000037035">
    <property type="component" value="Unassembled WGS sequence"/>
</dbReference>
<proteinExistence type="predicted"/>
<organism evidence="1 2">
    <name type="scientific">Puccinia sorghi</name>
    <dbReference type="NCBI Taxonomy" id="27349"/>
    <lineage>
        <taxon>Eukaryota</taxon>
        <taxon>Fungi</taxon>
        <taxon>Dikarya</taxon>
        <taxon>Basidiomycota</taxon>
        <taxon>Pucciniomycotina</taxon>
        <taxon>Pucciniomycetes</taxon>
        <taxon>Pucciniales</taxon>
        <taxon>Pucciniaceae</taxon>
        <taxon>Puccinia</taxon>
    </lineage>
</organism>
<keyword evidence="2" id="KW-1185">Reference proteome</keyword>
<name>A0A0L6UW86_9BASI</name>
<sequence length="111" mass="12513">MTSLTKSMIYNLIQNKPTIYTHTHSLSQQSQTSYIFDSNTAKEKLNVNLILAKIQINMPLIFLSSGDECRICLGSMSCTQGWFPVGELTPHVIRDKAKQSFNIFPFRGLGL</sequence>
<gene>
    <name evidence="1" type="ORF">VP01_3455g2</name>
</gene>
<protein>
    <submittedName>
        <fullName evidence="1">Uncharacterized protein</fullName>
    </submittedName>
</protein>
<dbReference type="EMBL" id="LAVV01008452">
    <property type="protein sequence ID" value="KNZ52764.1"/>
    <property type="molecule type" value="Genomic_DNA"/>
</dbReference>
<accession>A0A0L6UW86</accession>
<evidence type="ECO:0000313" key="2">
    <source>
        <dbReference type="Proteomes" id="UP000037035"/>
    </source>
</evidence>
<reference evidence="1 2" key="1">
    <citation type="submission" date="2015-08" db="EMBL/GenBank/DDBJ databases">
        <title>Next Generation Sequencing and Analysis of the Genome of Puccinia sorghi L Schw, the Causal Agent of Maize Common Rust.</title>
        <authorList>
            <person name="Rochi L."/>
            <person name="Burguener G."/>
            <person name="Darino M."/>
            <person name="Turjanski A."/>
            <person name="Kreff E."/>
            <person name="Dieguez M.J."/>
            <person name="Sacco F."/>
        </authorList>
    </citation>
    <scope>NUCLEOTIDE SEQUENCE [LARGE SCALE GENOMIC DNA]</scope>
    <source>
        <strain evidence="1 2">RO10H11247</strain>
    </source>
</reference>
<dbReference type="VEuPathDB" id="FungiDB:VP01_3455g2"/>